<accession>A0A5C7YB40</accession>
<keyword evidence="1" id="KW-0472">Membrane</keyword>
<comment type="caution">
    <text evidence="2">The sequence shown here is derived from an EMBL/GenBank/DDBJ whole genome shotgun (WGS) entry which is preliminary data.</text>
</comment>
<feature type="transmembrane region" description="Helical" evidence="1">
    <location>
        <begin position="207"/>
        <end position="224"/>
    </location>
</feature>
<evidence type="ECO:0000313" key="2">
    <source>
        <dbReference type="EMBL" id="TXI59080.1"/>
    </source>
</evidence>
<feature type="transmembrane region" description="Helical" evidence="1">
    <location>
        <begin position="177"/>
        <end position="195"/>
    </location>
</feature>
<dbReference type="EMBL" id="SSGD01000018">
    <property type="protein sequence ID" value="TXI59080.1"/>
    <property type="molecule type" value="Genomic_DNA"/>
</dbReference>
<dbReference type="RefSeq" id="WP_276759183.1">
    <property type="nucleotide sequence ID" value="NZ_SSGD01000018.1"/>
</dbReference>
<feature type="transmembrane region" description="Helical" evidence="1">
    <location>
        <begin position="143"/>
        <end position="165"/>
    </location>
</feature>
<sequence length="251" mass="27532">MTPVLIGATVLVALYSLWVRRDTWWSRWEIGISLAITLETIGLVLMSPWAAQTLGPWAHRALGVWNTQQLAGHICFVIAVAANIFHVLARLADFDKFRPLFRRHVRLPVQLGVVALVATFVIADAGYRPDGFSTLGGGGAWARGYWVLLSLLMIYLAGYATRVLSMLRSDPRAKETVELYTASTAFAVAGIMAMMSNAWTNDGVSQLIWLCACISVTIFAYGSARSWRAKAAWFSSSARPIAQTNPPQALS</sequence>
<proteinExistence type="predicted"/>
<feature type="transmembrane region" description="Helical" evidence="1">
    <location>
        <begin position="70"/>
        <end position="92"/>
    </location>
</feature>
<evidence type="ECO:0000313" key="3">
    <source>
        <dbReference type="Proteomes" id="UP000321797"/>
    </source>
</evidence>
<evidence type="ECO:0008006" key="4">
    <source>
        <dbReference type="Google" id="ProtNLM"/>
    </source>
</evidence>
<feature type="transmembrane region" description="Helical" evidence="1">
    <location>
        <begin position="30"/>
        <end position="50"/>
    </location>
</feature>
<dbReference type="AlphaFoldDB" id="A0A5C7YB40"/>
<reference evidence="2 3" key="1">
    <citation type="submission" date="2018-09" db="EMBL/GenBank/DDBJ databases">
        <title>Metagenome Assembled Genomes from an Advanced Water Purification Facility.</title>
        <authorList>
            <person name="Stamps B.W."/>
            <person name="Spear J.R."/>
        </authorList>
    </citation>
    <scope>NUCLEOTIDE SEQUENCE [LARGE SCALE GENOMIC DNA]</scope>
    <source>
        <strain evidence="2">Bin_29_2</strain>
    </source>
</reference>
<name>A0A5C7YB40_9MYCO</name>
<organism evidence="2 3">
    <name type="scientific">Mycolicibacter arupensis</name>
    <dbReference type="NCBI Taxonomy" id="342002"/>
    <lineage>
        <taxon>Bacteria</taxon>
        <taxon>Bacillati</taxon>
        <taxon>Actinomycetota</taxon>
        <taxon>Actinomycetes</taxon>
        <taxon>Mycobacteriales</taxon>
        <taxon>Mycobacteriaceae</taxon>
        <taxon>Mycolicibacter</taxon>
    </lineage>
</organism>
<gene>
    <name evidence="2" type="ORF">E6Q54_03995</name>
</gene>
<dbReference type="Proteomes" id="UP000321797">
    <property type="component" value="Unassembled WGS sequence"/>
</dbReference>
<feature type="transmembrane region" description="Helical" evidence="1">
    <location>
        <begin position="104"/>
        <end position="123"/>
    </location>
</feature>
<evidence type="ECO:0000256" key="1">
    <source>
        <dbReference type="SAM" id="Phobius"/>
    </source>
</evidence>
<protein>
    <recommendedName>
        <fullName evidence="4">GP55 protein</fullName>
    </recommendedName>
</protein>
<keyword evidence="1" id="KW-1133">Transmembrane helix</keyword>
<keyword evidence="1" id="KW-0812">Transmembrane</keyword>